<keyword evidence="4 5" id="KW-0833">Ubl conjugation pathway</keyword>
<name>A0A1E3PK98_9ASCO</name>
<comment type="PTM">
    <text evidence="5">C-terminal thiocarboxylation occurs in 2 steps, it is first acyl-adenylated (-COAMP) via the hesA/moeB/thiF part of UBA4, then thiocarboxylated (-COSH) via the rhodanese domain of UBA4.</text>
</comment>
<keyword evidence="2 5" id="KW-1017">Isopeptide bond</keyword>
<keyword evidence="3 5" id="KW-0819">tRNA processing</keyword>
<dbReference type="EMBL" id="KV454409">
    <property type="protein sequence ID" value="ODQ65849.1"/>
    <property type="molecule type" value="Genomic_DNA"/>
</dbReference>
<evidence type="ECO:0000256" key="6">
    <source>
        <dbReference type="RuleBase" id="RU361182"/>
    </source>
</evidence>
<organism evidence="7 8">
    <name type="scientific">Nadsonia fulvescens var. elongata DSM 6958</name>
    <dbReference type="NCBI Taxonomy" id="857566"/>
    <lineage>
        <taxon>Eukaryota</taxon>
        <taxon>Fungi</taxon>
        <taxon>Dikarya</taxon>
        <taxon>Ascomycota</taxon>
        <taxon>Saccharomycotina</taxon>
        <taxon>Dipodascomycetes</taxon>
        <taxon>Dipodascales</taxon>
        <taxon>Dipodascales incertae sedis</taxon>
        <taxon>Nadsonia</taxon>
    </lineage>
</organism>
<feature type="modified residue" description="1-thioglycine" evidence="5">
    <location>
        <position position="105"/>
    </location>
</feature>
<evidence type="ECO:0000313" key="7">
    <source>
        <dbReference type="EMBL" id="ODQ65849.1"/>
    </source>
</evidence>
<comment type="function">
    <text evidence="5">Acts as a sulfur carrier required for 2-thiolation of mcm(5)S(2)U at tRNA wobble positions of cytosolic tRNA(Lys), tRNA(Glu) and tRNA(Gln). Serves as sulfur donor in tRNA 2-thiolation reaction by being thiocarboxylated (-COSH) at its C-terminus by the MOCS3 homolog UBA4. The sulfur is then transferred to tRNA to form 2-thiolation of mcm(5)S(2)U. Prior mcm(5) tRNA modification by the elongator complex is required for 2-thiolation. Also acts as a ubiquitin-like protein (UBL) that is covalently conjugated via an isopeptide bond to lysine residues of target proteins such as AHP1. The thiocarboxylated form serves as substrate for conjugation and oxidative stress specifically induces the formation of UBL-protein conjugates.</text>
</comment>
<dbReference type="OrthoDB" id="10248987at2759"/>
<sequence length="105" mass="11564">MKINIEFSGGLETVFQNIRKYSIDLEAPSDGSPLNIKYLLTYMVDVLMDADSKANGGVGLFLLDGLIRPGVLILINDTDWELEGEEEYLLQEGDIILFASTLHGG</sequence>
<evidence type="ECO:0000313" key="8">
    <source>
        <dbReference type="Proteomes" id="UP000095009"/>
    </source>
</evidence>
<protein>
    <recommendedName>
        <fullName evidence="5 6">Ubiquitin-related modifier 1</fullName>
    </recommendedName>
</protein>
<dbReference type="GO" id="GO:0032447">
    <property type="term" value="P:protein urmylation"/>
    <property type="evidence" value="ECO:0007669"/>
    <property type="project" value="UniProtKB-UniRule"/>
</dbReference>
<dbReference type="Proteomes" id="UP000095009">
    <property type="component" value="Unassembled WGS sequence"/>
</dbReference>
<dbReference type="UniPathway" id="UPA00988"/>
<dbReference type="HAMAP" id="MF_03048">
    <property type="entry name" value="Urm1"/>
    <property type="match status" value="1"/>
</dbReference>
<keyword evidence="1 5" id="KW-0963">Cytoplasm</keyword>
<evidence type="ECO:0000256" key="5">
    <source>
        <dbReference type="HAMAP-Rule" id="MF_03048"/>
    </source>
</evidence>
<dbReference type="GO" id="GO:0005829">
    <property type="term" value="C:cytosol"/>
    <property type="evidence" value="ECO:0007669"/>
    <property type="project" value="UniProtKB-UniRule"/>
</dbReference>
<dbReference type="InterPro" id="IPR015221">
    <property type="entry name" value="Urm1"/>
</dbReference>
<evidence type="ECO:0000256" key="4">
    <source>
        <dbReference type="ARBA" id="ARBA00022786"/>
    </source>
</evidence>
<dbReference type="PIRSF" id="PIRSF037379">
    <property type="entry name" value="Ubiquitin-related_modifier_1"/>
    <property type="match status" value="1"/>
</dbReference>
<dbReference type="Gene3D" id="3.10.20.30">
    <property type="match status" value="1"/>
</dbReference>
<comment type="pathway">
    <text evidence="5 6">tRNA modification; 5-methoxycarbonylmethyl-2-thiouridine-tRNA biosynthesis.</text>
</comment>
<proteinExistence type="inferred from homology"/>
<reference evidence="7 8" key="1">
    <citation type="journal article" date="2016" name="Proc. Natl. Acad. Sci. U.S.A.">
        <title>Comparative genomics of biotechnologically important yeasts.</title>
        <authorList>
            <person name="Riley R."/>
            <person name="Haridas S."/>
            <person name="Wolfe K.H."/>
            <person name="Lopes M.R."/>
            <person name="Hittinger C.T."/>
            <person name="Goeker M."/>
            <person name="Salamov A.A."/>
            <person name="Wisecaver J.H."/>
            <person name="Long T.M."/>
            <person name="Calvey C.H."/>
            <person name="Aerts A.L."/>
            <person name="Barry K.W."/>
            <person name="Choi C."/>
            <person name="Clum A."/>
            <person name="Coughlan A.Y."/>
            <person name="Deshpande S."/>
            <person name="Douglass A.P."/>
            <person name="Hanson S.J."/>
            <person name="Klenk H.-P."/>
            <person name="LaButti K.M."/>
            <person name="Lapidus A."/>
            <person name="Lindquist E.A."/>
            <person name="Lipzen A.M."/>
            <person name="Meier-Kolthoff J.P."/>
            <person name="Ohm R.A."/>
            <person name="Otillar R.P."/>
            <person name="Pangilinan J.L."/>
            <person name="Peng Y."/>
            <person name="Rokas A."/>
            <person name="Rosa C.A."/>
            <person name="Scheuner C."/>
            <person name="Sibirny A.A."/>
            <person name="Slot J.C."/>
            <person name="Stielow J.B."/>
            <person name="Sun H."/>
            <person name="Kurtzman C.P."/>
            <person name="Blackwell M."/>
            <person name="Grigoriev I.V."/>
            <person name="Jeffries T.W."/>
        </authorList>
    </citation>
    <scope>NUCLEOTIDE SEQUENCE [LARGE SCALE GENOMIC DNA]</scope>
    <source>
        <strain evidence="7 8">DSM 6958</strain>
    </source>
</reference>
<dbReference type="PANTHER" id="PTHR14986">
    <property type="entry name" value="RURM1 PROTEIN"/>
    <property type="match status" value="1"/>
</dbReference>
<keyword evidence="8" id="KW-1185">Reference proteome</keyword>
<feature type="cross-link" description="Glycyl lysine isopeptide (Gly-Lys) (interchain with K-? in acceptor proteins)" evidence="5">
    <location>
        <position position="105"/>
    </location>
</feature>
<gene>
    <name evidence="5" type="primary">URM1</name>
    <name evidence="7" type="ORF">NADFUDRAFT_51126</name>
</gene>
<dbReference type="SUPFAM" id="SSF54285">
    <property type="entry name" value="MoaD/ThiS"/>
    <property type="match status" value="1"/>
</dbReference>
<evidence type="ECO:0000256" key="2">
    <source>
        <dbReference type="ARBA" id="ARBA00022499"/>
    </source>
</evidence>
<comment type="similarity">
    <text evidence="5 6">Belongs to the URM1 family.</text>
</comment>
<dbReference type="Pfam" id="PF09138">
    <property type="entry name" value="Urm1"/>
    <property type="match status" value="1"/>
</dbReference>
<dbReference type="GO" id="GO:0034227">
    <property type="term" value="P:tRNA thio-modification"/>
    <property type="evidence" value="ECO:0007669"/>
    <property type="project" value="UniProtKB-UniRule"/>
</dbReference>
<evidence type="ECO:0000256" key="1">
    <source>
        <dbReference type="ARBA" id="ARBA00022490"/>
    </source>
</evidence>
<comment type="subcellular location">
    <subcellularLocation>
        <location evidence="5 6">Cytoplasm</location>
    </subcellularLocation>
</comment>
<evidence type="ECO:0000256" key="3">
    <source>
        <dbReference type="ARBA" id="ARBA00022694"/>
    </source>
</evidence>
<dbReference type="AlphaFoldDB" id="A0A1E3PK98"/>
<accession>A0A1E3PK98</accession>
<dbReference type="GO" id="GO:0002098">
    <property type="term" value="P:tRNA wobble uridine modification"/>
    <property type="evidence" value="ECO:0007669"/>
    <property type="project" value="UniProtKB-UniRule"/>
</dbReference>
<dbReference type="STRING" id="857566.A0A1E3PK98"/>
<dbReference type="InterPro" id="IPR012675">
    <property type="entry name" value="Beta-grasp_dom_sf"/>
</dbReference>
<dbReference type="InterPro" id="IPR016155">
    <property type="entry name" value="Mopterin_synth/thiamin_S_b"/>
</dbReference>